<dbReference type="RefSeq" id="XP_019637175.1">
    <property type="nucleotide sequence ID" value="XM_019781616.1"/>
</dbReference>
<keyword evidence="17 21" id="KW-0424">Laminin EGF-like domain</keyword>
<dbReference type="InterPro" id="IPR000082">
    <property type="entry name" value="SEA_dom"/>
</dbReference>
<dbReference type="PRINTS" id="PR00011">
    <property type="entry name" value="EGFLAMININ"/>
</dbReference>
<feature type="disulfide bond" evidence="21">
    <location>
        <begin position="1232"/>
        <end position="1241"/>
    </location>
</feature>
<feature type="domain" description="Laminin EGF-like" evidence="26">
    <location>
        <begin position="1661"/>
        <end position="1709"/>
    </location>
</feature>
<dbReference type="GO" id="GO:0008046">
    <property type="term" value="F:axon guidance receptor activity"/>
    <property type="evidence" value="ECO:0007669"/>
    <property type="project" value="TreeGrafter"/>
</dbReference>
<evidence type="ECO:0000256" key="4">
    <source>
        <dbReference type="ARBA" id="ARBA00022475"/>
    </source>
</evidence>
<dbReference type="Gene3D" id="4.10.400.10">
    <property type="entry name" value="Low-density Lipoprotein Receptor"/>
    <property type="match status" value="4"/>
</dbReference>
<feature type="disulfide bond" evidence="21">
    <location>
        <begin position="2081"/>
        <end position="2090"/>
    </location>
</feature>
<dbReference type="FunFam" id="2.10.25.10:FF:000188">
    <property type="entry name" value="Laminin subunit gamma 2"/>
    <property type="match status" value="1"/>
</dbReference>
<dbReference type="FunFam" id="2.60.40.10:FF:000032">
    <property type="entry name" value="palladin isoform X1"/>
    <property type="match status" value="3"/>
</dbReference>
<evidence type="ECO:0000256" key="7">
    <source>
        <dbReference type="ARBA" id="ARBA00022692"/>
    </source>
</evidence>
<keyword evidence="14" id="KW-0472">Membrane</keyword>
<feature type="compositionally biased region" description="Acidic residues" evidence="23">
    <location>
        <begin position="406"/>
        <end position="415"/>
    </location>
</feature>
<dbReference type="InterPro" id="IPR036055">
    <property type="entry name" value="LDL_receptor-like_sf"/>
</dbReference>
<dbReference type="FunFam" id="2.10.25.10:FF:000407">
    <property type="entry name" value="Laminin subunit alpha-3"/>
    <property type="match status" value="1"/>
</dbReference>
<dbReference type="SUPFAM" id="SSF48726">
    <property type="entry name" value="Immunoglobulin"/>
    <property type="match status" value="13"/>
</dbReference>
<evidence type="ECO:0000256" key="2">
    <source>
        <dbReference type="ARBA" id="ARBA00004236"/>
    </source>
</evidence>
<proteinExistence type="predicted"/>
<evidence type="ECO:0000256" key="3">
    <source>
        <dbReference type="ARBA" id="ARBA00004302"/>
    </source>
</evidence>
<feature type="disulfide bond" evidence="21">
    <location>
        <begin position="1738"/>
        <end position="1747"/>
    </location>
</feature>
<dbReference type="FunFam" id="2.10.25.10:FF:000090">
    <property type="entry name" value="laminin subunit alpha"/>
    <property type="match status" value="1"/>
</dbReference>
<evidence type="ECO:0000256" key="17">
    <source>
        <dbReference type="ARBA" id="ARBA00023292"/>
    </source>
</evidence>
<feature type="domain" description="Laminin EGF-like" evidence="26">
    <location>
        <begin position="1773"/>
        <end position="1822"/>
    </location>
</feature>
<dbReference type="Pfam" id="PF00052">
    <property type="entry name" value="Laminin_B"/>
    <property type="match status" value="3"/>
</dbReference>
<dbReference type="InterPro" id="IPR036179">
    <property type="entry name" value="Ig-like_dom_sf"/>
</dbReference>
<sequence length="3363" mass="366751">MMASCPAAVGPCRAVLLLLPLLISPVLAQENNFLLTEVERRGDGNQVDEIPTDEVESPTDTRFNNTERVTLRIKEVDIEDPTVRDLLDQLDLVGSTELTDLPQTETPEGDHEILEAPSVVDSKPLESPTDEKELPTDSENTEREGKEEFPTEVHTFARAEVATEERDFTEKHVDVPVIISEDGTMTGGLEIPTDEIESPTDEFLEMPTVDHAVSHPRVATEVRLYPTAGEHSEIPTEAREMPTEEEELLRVTPNRFEGPTEENLDLTTEEEGQLETPTEEDDKFLIVVTPEKPTEQEWTTKEATTTKRETELPTSALETVTPNKVDEVEKQLNQTEMDLTGIPDISDEEFLEVPDTETNEIDEIDITEPSDNRVPSSLDSMEFSDEPDLSDTPTVNHLTPIRDAPDSSDDEDYFNEGESGSGEIPPWEIPNPEVPAGPYPIPPTYRPEPPQGIQYYRVKINFTKSIQYSEALESYRNPEHQTLSSAIQYAIDRLYYGIPGEQEATVVQYSREQSPGLFGESVFVTLDLGSLGNDNEVQLFNIINNAVNSGYLDYYAVDSEGFEFYPVRAGPGGTQPPPPACEDDDFRCDTGECIPRGLVCDGIAHCRDESDESRCGEMTKCQMLVETTDPIPGAYIPQCEEDGSFKTTQCHGSTGYCYCAHPTDGTLYEETGRRSWEEGEEHDCNIYWQTAVVIPLTPPPLIPPPTPPPVIPVVPVETGPEARPGCRDDQFRCKESGQCIDVIYVCDGDPDCRDYSDEAECEDSIMPRCEPNEFECANGKCAQKIWTCDGDNDCGDNSDESNCPIATAPPGSQCRGDEFTCLSGDQCIPQSYQCDEEIDCRDRSDEIGCSSPSVQTPPADLVQAEEGSTVVLTCEAVGNPTPIISWRLNWGHVGQPPRVTQEYSGGRGTLTIRDVRKSDQGAYTCEAINNKGSIFAVPDAVLAIREPEGACNSPGTFNAAAVTTSECLQCFCFGVSQNCRSSDFYRFQLTVPENSGLTMVTRDRSQSVDRAYIRAVPARNQFMVEDMSSVPSGVYYWSLPTNFLGNIIASYGGKLRYTVYYSVGTGDFARFIDAEDIILIGGGAILTYRHYNEPVNEREETIEVELRESLWTSSALSASLSREDFMMILQNVEAILIKASYNSFMVTTSIQGIEMDTAVEENTGLSRAVMVEQCSCPAGYTGLSCERCDTGYIRQNSGRFLGSCVPVGGSGACNCNGHSSDCDQLTGECRNCQHNTDGPNCEQCKAGYYGDPLSGFPNACQPCPCPLSTPSNQVQEWLLFDYESLFDEDNDIIYYTRFSPTCFLDSDGQPTCDACPPGYTGRRCERCSPGYIGNPTIPGDYCKRDNVVGPITPVVDRCDARGSILPDPLDGQCQCRENVQGPECDVCKPNTFHLSDTNSGGCISCFCMGVSQQCTSTSWGRFQVRAKFETASTQDFQLMNKDQTRIVDQGLTVNPVTRSLVYRQFPQLPQDIYYWLLPESFLGNKMLTSYGGVLRYTLSYQPAPGAAPVVDFDAQLSGNSILLTFRHEQQAVANIPRPFIITFQEQYWRRLDGEPATREHMLMALANVDALMIRATYATAMMESSISDVSLDIAEDRATGQGPALHVEQCVCPPGYAGLSCEECAPGYGRNGEGLYLGMCVPGGDSGTGGTGPGTGPGAECNCNNHAYGCDDSGMCQNCQHNTEGPNCDRCRPGFYGDPTRGNADDCLECPCPLSIPSNQFSPTCFLDIDRQPTCDACPPGYTGRRCERCDSGYTGNPSIPGDSCRPVQENNCQCNDAGSFAATCDVNGQCNCKDGTTGLRCDQCRPGYFFLNPRNPDGCMECFCMGVTDQCSSSPYFRDQVEATFLQQGNFQDFALVNMAMSRRVTTGFRVNPSSRDLQYQGFSQLDSDPYFWQLPAAFRGNKVTAYGGRLVYSVSHVPTPTGRPLVGLVDVELIGNEIMLMYRHNQQLTPRESRTFEVIFREEYWQRADGVPATREQILMALADVENILIRASYNSEMQQSSIRDVSMDVAVPQNTGQLLAVEVEECRCPPGYMGLSCQDCAPGFTRNGEGLYLGMCAPCDCNGHASTCDPETGACQGCRDNTIGEYCDQCAPGFFGDPSSGRPDACRPCPCPLPSVNNQFSPTCFLDTDSRPTCDACPPGYSGRDCGECSPGYNGNPRVPGGRCTQAGVGPGPGVGPGTGVGPGPSRYPTYGNVPERMTDEVGPGPGPGPVVPQQPSIQIYPQQATETAGRSAQFRCDVSGAPPFQISWGRSDGRPLPPRYRLSNENSVLTISNLESGDSGYFICRGSNLYGTAQAQAQLTVTAPTVPIRVIVDEPKTLQATQGQTVQFKCIAFSQVTYTLVWTKNDGSGLPAEATDFMGILTIPNVQQQHTGIYTCTGSNMYSIAQDSAQLQVQALSQSDVNPPEVRIEPRFQTVNIGDPVQFRCVTSGFPPPEVEWTGGHRGILNPTSSFVNGVFSIPAAIRQDEAEYFCKARNSVGETSVRTVLYVRLQGAPEVSVRPEVMEVPEGERVRLECSARGNPTPTLSWNKYNDPLPVGSVESNGVLTIPQARLSDSGHYVCTASNNIGTEQKRLELRITRLLQRPPTAAIETVGPGGQVLQPNLLTATTGQTVQLRCVVSGEPVPTITWGKHGGALGQNHQVLNDVLRIVRVSSNDRGMYVCTVDNIAGVSSASIMLEVESRDLPAVQIFPTPNMDLQIGQSTQLQCQATSGRPAPTISWSRAGNEQFTERTDVRDGVLTIRDVTPAEQGAYVCTANNTVGSIQATANIRVQGYPRVTISPAGPVSVGLGERLYLECVATGDPAPVVRWTRDGQRTRARVEGGDTQNSAVLEIDRVTVEDSGVYTCESNNNIGISESSVQVIVSESLVRPDEIPVVTITPPFSTVVEGDPAEFKCTATGSPPPRLRWQKIGGSQPPRYQVQQGTLTIPSVRREDEGEYSCTAVNYAGEASLAARLVVQVIPMVSIDQETMTVSPGEEVRLRCEAEGTEPIMYEWTRVDGDMSTRATTSGGLLIIQQVTTEDMGQYRCLITNPAGIAEGFTNIIVTAQPTIKTISPKESMREAGSTAEFGCAAAGFPVPRIQWRKEGEPLPEQHVIFGNVLRIPNLKPEDAGTYVCVASNELGTTEEKATLSVAGGEEAPPAVEINLKTAVQMVRIGERVEFDCAASGEPRPLIEWTKVDGRLPSNAEVRDGILTIPAVRPGDEGRYKCKASNRFGASEQEVTLSLEAAPTMTVKPEVRNVMLGSTAVFTCLASGSPPPDITWRKENGDLPDDHIIDNGVLTIPSITKEDAGAYICSATNDEGTAEFRAILNVGELIPYFTQTPLSYMTFPTLREAYLQFDIEVSFKPESTEGRVKVKKVR</sequence>
<dbReference type="Pfam" id="PF07679">
    <property type="entry name" value="I-set"/>
    <property type="match status" value="4"/>
</dbReference>
<feature type="domain" description="Ig-like" evidence="27">
    <location>
        <begin position="3051"/>
        <end position="3134"/>
    </location>
</feature>
<dbReference type="InterPro" id="IPR009030">
    <property type="entry name" value="Growth_fac_rcpt_cys_sf"/>
</dbReference>
<feature type="domain" description="Ig-like" evidence="27">
    <location>
        <begin position="2964"/>
        <end position="3048"/>
    </location>
</feature>
<dbReference type="SMART" id="SM00180">
    <property type="entry name" value="EGF_Lam"/>
    <property type="match status" value="9"/>
</dbReference>
<feature type="domain" description="SEA" evidence="25">
    <location>
        <begin position="452"/>
        <end position="564"/>
    </location>
</feature>
<feature type="domain" description="Ig-like" evidence="27">
    <location>
        <begin position="2589"/>
        <end position="2683"/>
    </location>
</feature>
<keyword evidence="12" id="KW-1133">Transmembrane helix</keyword>
<evidence type="ECO:0000256" key="10">
    <source>
        <dbReference type="ARBA" id="ARBA00022869"/>
    </source>
</evidence>
<dbReference type="GO" id="GO:0030424">
    <property type="term" value="C:axon"/>
    <property type="evidence" value="ECO:0007669"/>
    <property type="project" value="TreeGrafter"/>
</dbReference>
<feature type="domain" description="Ig-like" evidence="27">
    <location>
        <begin position="852"/>
        <end position="943"/>
    </location>
</feature>
<evidence type="ECO:0000256" key="9">
    <source>
        <dbReference type="ARBA" id="ARBA00022737"/>
    </source>
</evidence>
<dbReference type="SMART" id="SM00281">
    <property type="entry name" value="LamB"/>
    <property type="match status" value="3"/>
</dbReference>
<evidence type="ECO:0000256" key="15">
    <source>
        <dbReference type="ARBA" id="ARBA00023157"/>
    </source>
</evidence>
<keyword evidence="6" id="KW-0272">Extracellular matrix</keyword>
<feature type="domain" description="Ig-like" evidence="27">
    <location>
        <begin position="2408"/>
        <end position="2487"/>
    </location>
</feature>
<dbReference type="CDD" id="cd00055">
    <property type="entry name" value="EGF_Lam"/>
    <property type="match status" value="9"/>
</dbReference>
<evidence type="ECO:0000256" key="19">
    <source>
        <dbReference type="ARBA" id="ARBA00069893"/>
    </source>
</evidence>
<dbReference type="InterPro" id="IPR013106">
    <property type="entry name" value="Ig_V-set"/>
</dbReference>
<dbReference type="FunFam" id="2.10.25.10:FF:000454">
    <property type="entry name" value="Laminin subunit alpha 1"/>
    <property type="match status" value="2"/>
</dbReference>
<evidence type="ECO:0000256" key="12">
    <source>
        <dbReference type="ARBA" id="ARBA00022989"/>
    </source>
</evidence>
<keyword evidence="16" id="KW-0325">Glycoprotein</keyword>
<dbReference type="InterPro" id="IPR007110">
    <property type="entry name" value="Ig-like_dom"/>
</dbReference>
<dbReference type="InterPro" id="IPR000716">
    <property type="entry name" value="Thyroglobulin_1"/>
</dbReference>
<evidence type="ECO:0000259" key="27">
    <source>
        <dbReference type="PROSITE" id="PS50835"/>
    </source>
</evidence>
<feature type="compositionally biased region" description="Basic and acidic residues" evidence="23">
    <location>
        <begin position="292"/>
        <end position="311"/>
    </location>
</feature>
<feature type="disulfide bond" evidence="21">
    <location>
        <begin position="1773"/>
        <end position="1785"/>
    </location>
</feature>
<dbReference type="Pfam" id="PF00053">
    <property type="entry name" value="EGF_laminin"/>
    <property type="match status" value="8"/>
</dbReference>
<evidence type="ECO:0000256" key="24">
    <source>
        <dbReference type="SAM" id="SignalP"/>
    </source>
</evidence>
<evidence type="ECO:0000256" key="1">
    <source>
        <dbReference type="ARBA" id="ARBA00004167"/>
    </source>
</evidence>
<dbReference type="PANTHER" id="PTHR45080">
    <property type="entry name" value="CONTACTIN 5"/>
    <property type="match status" value="1"/>
</dbReference>
<feature type="region of interest" description="Disordered" evidence="23">
    <location>
        <begin position="334"/>
        <end position="429"/>
    </location>
</feature>
<gene>
    <name evidence="31" type="primary">LOC109479630</name>
</gene>
<dbReference type="SMART" id="SM00406">
    <property type="entry name" value="IGv"/>
    <property type="match status" value="3"/>
</dbReference>
<keyword evidence="7" id="KW-0812">Transmembrane</keyword>
<evidence type="ECO:0000256" key="13">
    <source>
        <dbReference type="ARBA" id="ARBA00023054"/>
    </source>
</evidence>
<dbReference type="PROSITE" id="PS00484">
    <property type="entry name" value="THYROGLOBULIN_1_1"/>
    <property type="match status" value="1"/>
</dbReference>
<dbReference type="InterPro" id="IPR013783">
    <property type="entry name" value="Ig-like_fold"/>
</dbReference>
<dbReference type="PROSITE" id="PS50835">
    <property type="entry name" value="IG_LIKE"/>
    <property type="match status" value="13"/>
</dbReference>
<dbReference type="GO" id="GO:0048732">
    <property type="term" value="P:gland development"/>
    <property type="evidence" value="ECO:0007669"/>
    <property type="project" value="UniProtKB-ARBA"/>
</dbReference>
<feature type="disulfide bond" evidence="20">
    <location>
        <begin position="581"/>
        <end position="593"/>
    </location>
</feature>
<dbReference type="SUPFAM" id="SSF57184">
    <property type="entry name" value="Growth factor receptor domain"/>
    <property type="match status" value="1"/>
</dbReference>
<feature type="domain" description="Laminin IV type A" evidence="28">
    <location>
        <begin position="992"/>
        <end position="1173"/>
    </location>
</feature>
<dbReference type="InterPro" id="IPR002172">
    <property type="entry name" value="LDrepeatLR_classA_rpt"/>
</dbReference>
<dbReference type="InterPro" id="IPR003599">
    <property type="entry name" value="Ig_sub"/>
</dbReference>
<evidence type="ECO:0000256" key="23">
    <source>
        <dbReference type="SAM" id="MobiDB-lite"/>
    </source>
</evidence>
<feature type="domain" description="Ig-like" evidence="27">
    <location>
        <begin position="2877"/>
        <end position="2955"/>
    </location>
</feature>
<dbReference type="SMART" id="SM00211">
    <property type="entry name" value="TY"/>
    <property type="match status" value="1"/>
</dbReference>
<feature type="domain" description="Ig-like" evidence="27">
    <location>
        <begin position="2308"/>
        <end position="2396"/>
    </location>
</feature>
<dbReference type="GO" id="GO:0050808">
    <property type="term" value="P:synapse organization"/>
    <property type="evidence" value="ECO:0007669"/>
    <property type="project" value="TreeGrafter"/>
</dbReference>
<feature type="domain" description="Ig-like" evidence="27">
    <location>
        <begin position="2688"/>
        <end position="2773"/>
    </location>
</feature>
<feature type="disulfide bond" evidence="22">
    <location>
        <begin position="650"/>
        <end position="657"/>
    </location>
</feature>
<dbReference type="CDD" id="cd00112">
    <property type="entry name" value="LDLa"/>
    <property type="match status" value="4"/>
</dbReference>
<evidence type="ECO:0000256" key="18">
    <source>
        <dbReference type="ARBA" id="ARBA00023319"/>
    </source>
</evidence>
<keyword evidence="8 24" id="KW-0732">Signal</keyword>
<evidence type="ECO:0000256" key="14">
    <source>
        <dbReference type="ARBA" id="ARBA00023136"/>
    </source>
</evidence>
<feature type="domain" description="Thyroglobulin type-1" evidence="29">
    <location>
        <begin position="618"/>
        <end position="684"/>
    </location>
</feature>
<feature type="domain" description="Ig-like" evidence="27">
    <location>
        <begin position="2778"/>
        <end position="2867"/>
    </location>
</feature>
<dbReference type="Gene3D" id="2.60.40.10">
    <property type="entry name" value="Immunoglobulins"/>
    <property type="match status" value="13"/>
</dbReference>
<accession>A0A6P4Z6X1</accession>
<dbReference type="PROSITE" id="PS51162">
    <property type="entry name" value="THYROGLOBULIN_1_2"/>
    <property type="match status" value="1"/>
</dbReference>
<dbReference type="InterPro" id="IPR013098">
    <property type="entry name" value="Ig_I-set"/>
</dbReference>
<name>A0A6P4Z6X1_BRABE</name>
<evidence type="ECO:0000256" key="21">
    <source>
        <dbReference type="PROSITE-ProRule" id="PRU00460"/>
    </source>
</evidence>
<dbReference type="PROSITE" id="PS51115">
    <property type="entry name" value="LAMININ_IVA"/>
    <property type="match status" value="3"/>
</dbReference>
<feature type="disulfide bond" evidence="20">
    <location>
        <begin position="746"/>
        <end position="761"/>
    </location>
</feature>
<feature type="compositionally biased region" description="Polar residues" evidence="23">
    <location>
        <begin position="97"/>
        <end position="106"/>
    </location>
</feature>
<feature type="domain" description="Laminin IV type A" evidence="28">
    <location>
        <begin position="1431"/>
        <end position="1609"/>
    </location>
</feature>
<dbReference type="FunFam" id="2.60.40.10:FF:000005">
    <property type="entry name" value="Neuronal cell adhesion molecule"/>
    <property type="match status" value="2"/>
</dbReference>
<evidence type="ECO:0000256" key="6">
    <source>
        <dbReference type="ARBA" id="ARBA00022530"/>
    </source>
</evidence>
<feature type="disulfide bond" evidence="21">
    <location>
        <begin position="1793"/>
        <end position="1802"/>
    </location>
</feature>
<feature type="disulfide bond" evidence="20">
    <location>
        <begin position="600"/>
        <end position="615"/>
    </location>
</feature>
<keyword evidence="30" id="KW-1185">Reference proteome</keyword>
<dbReference type="PANTHER" id="PTHR45080:SF8">
    <property type="entry name" value="IG-LIKE DOMAIN-CONTAINING PROTEIN"/>
    <property type="match status" value="1"/>
</dbReference>
<feature type="signal peptide" evidence="24">
    <location>
        <begin position="1"/>
        <end position="28"/>
    </location>
</feature>
<feature type="disulfide bond" evidence="20">
    <location>
        <begin position="769"/>
        <end position="781"/>
    </location>
</feature>
<dbReference type="CDD" id="cd00191">
    <property type="entry name" value="TY"/>
    <property type="match status" value="1"/>
</dbReference>
<dbReference type="Gene3D" id="4.10.800.10">
    <property type="entry name" value="Thyroglobulin type-1"/>
    <property type="match status" value="1"/>
</dbReference>
<feature type="disulfide bond" evidence="20">
    <location>
        <begin position="776"/>
        <end position="794"/>
    </location>
</feature>
<dbReference type="SUPFAM" id="SSF57610">
    <property type="entry name" value="Thyroglobulin type-1 domain"/>
    <property type="match status" value="1"/>
</dbReference>
<feature type="disulfide bond" evidence="21">
    <location>
        <begin position="1679"/>
        <end position="1688"/>
    </location>
</feature>
<dbReference type="GO" id="GO:0007156">
    <property type="term" value="P:homophilic cell adhesion via plasma membrane adhesion molecules"/>
    <property type="evidence" value="ECO:0007669"/>
    <property type="project" value="TreeGrafter"/>
</dbReference>
<dbReference type="GO" id="GO:0002009">
    <property type="term" value="P:morphogenesis of an epithelium"/>
    <property type="evidence" value="ECO:0007669"/>
    <property type="project" value="UniProtKB-ARBA"/>
</dbReference>
<feature type="chain" id="PRO_5028384913" description="Cell adhesion molecule-related/down-regulated by oncogenes" evidence="24">
    <location>
        <begin position="29"/>
        <end position="3363"/>
    </location>
</feature>
<comment type="caution">
    <text evidence="21">Lacks conserved residue(s) required for the propagation of feature annotation.</text>
</comment>
<dbReference type="Gene3D" id="2.10.25.10">
    <property type="entry name" value="Laminin"/>
    <property type="match status" value="9"/>
</dbReference>
<dbReference type="PROSITE" id="PS50068">
    <property type="entry name" value="LDLRA_2"/>
    <property type="match status" value="4"/>
</dbReference>
<dbReference type="PROSITE" id="PS01209">
    <property type="entry name" value="LDLRA_1"/>
    <property type="match status" value="3"/>
</dbReference>
<keyword evidence="13" id="KW-0175">Coiled coil</keyword>
<feature type="domain" description="Laminin EGF-like" evidence="26">
    <location>
        <begin position="1213"/>
        <end position="1262"/>
    </location>
</feature>
<dbReference type="GeneID" id="109479630"/>
<dbReference type="PROSITE" id="PS50024">
    <property type="entry name" value="SEA"/>
    <property type="match status" value="1"/>
</dbReference>
<feature type="domain" description="Ig-like" evidence="27">
    <location>
        <begin position="3232"/>
        <end position="3314"/>
    </location>
</feature>
<dbReference type="GO" id="GO:0043025">
    <property type="term" value="C:neuronal cell body"/>
    <property type="evidence" value="ECO:0007669"/>
    <property type="project" value="TreeGrafter"/>
</dbReference>
<dbReference type="SMART" id="SM00408">
    <property type="entry name" value="IGc2"/>
    <property type="match status" value="13"/>
</dbReference>
<dbReference type="OrthoDB" id="10055367at2759"/>
<keyword evidence="11" id="KW-0130">Cell adhesion</keyword>
<dbReference type="FunFam" id="2.60.40.10:FF:003776">
    <property type="match status" value="1"/>
</dbReference>
<reference evidence="31" key="1">
    <citation type="submission" date="2025-08" db="UniProtKB">
        <authorList>
            <consortium name="RefSeq"/>
        </authorList>
    </citation>
    <scope>IDENTIFICATION</scope>
    <source>
        <tissue evidence="31">Gonad</tissue>
    </source>
</reference>
<feature type="compositionally biased region" description="Acidic residues" evidence="23">
    <location>
        <begin position="259"/>
        <end position="282"/>
    </location>
</feature>
<evidence type="ECO:0000256" key="5">
    <source>
        <dbReference type="ARBA" id="ARBA00022525"/>
    </source>
</evidence>
<dbReference type="InterPro" id="IPR002049">
    <property type="entry name" value="LE_dom"/>
</dbReference>
<feature type="region of interest" description="Disordered" evidence="23">
    <location>
        <begin position="226"/>
        <end position="317"/>
    </location>
</feature>
<dbReference type="InterPro" id="IPR023415">
    <property type="entry name" value="LDLR_class-A_CS"/>
</dbReference>
<dbReference type="InterPro" id="IPR056863">
    <property type="entry name" value="LMN_ATRN_NET-like_EGF"/>
</dbReference>
<feature type="compositionally biased region" description="Acidic residues" evidence="23">
    <location>
        <begin position="345"/>
        <end position="368"/>
    </location>
</feature>
<evidence type="ECO:0000259" key="28">
    <source>
        <dbReference type="PROSITE" id="PS51115"/>
    </source>
</evidence>
<keyword evidence="4" id="KW-1003">Cell membrane</keyword>
<keyword evidence="10" id="KW-0084">Basement membrane</keyword>
<feature type="domain" description="Ig-like" evidence="27">
    <location>
        <begin position="2498"/>
        <end position="2582"/>
    </location>
</feature>
<dbReference type="Pfam" id="PF00057">
    <property type="entry name" value="Ldl_recept_a"/>
    <property type="match status" value="4"/>
</dbReference>
<evidence type="ECO:0000256" key="8">
    <source>
        <dbReference type="ARBA" id="ARBA00022729"/>
    </source>
</evidence>
<dbReference type="SUPFAM" id="SSF57424">
    <property type="entry name" value="LDL receptor-like module"/>
    <property type="match status" value="4"/>
</dbReference>
<evidence type="ECO:0000256" key="22">
    <source>
        <dbReference type="PROSITE-ProRule" id="PRU00500"/>
    </source>
</evidence>
<dbReference type="Pfam" id="PF13927">
    <property type="entry name" value="Ig_3"/>
    <property type="match status" value="9"/>
</dbReference>
<dbReference type="KEGG" id="bbel:109479630"/>
<feature type="disulfide bond" evidence="20">
    <location>
        <begin position="588"/>
        <end position="606"/>
    </location>
</feature>
<dbReference type="InterPro" id="IPR036857">
    <property type="entry name" value="Thyroglobulin_1_sf"/>
</dbReference>
<evidence type="ECO:0000259" key="26">
    <source>
        <dbReference type="PROSITE" id="PS50027"/>
    </source>
</evidence>
<dbReference type="FunFam" id="4.10.400.10:FF:000062">
    <property type="entry name" value="Terribly reduced optic lobes, isoform AI"/>
    <property type="match status" value="1"/>
</dbReference>
<evidence type="ECO:0000256" key="20">
    <source>
        <dbReference type="PROSITE-ProRule" id="PRU00124"/>
    </source>
</evidence>
<keyword evidence="18" id="KW-0393">Immunoglobulin domain</keyword>
<dbReference type="GO" id="GO:0005886">
    <property type="term" value="C:plasma membrane"/>
    <property type="evidence" value="ECO:0007669"/>
    <property type="project" value="UniProtKB-SubCell"/>
</dbReference>
<dbReference type="InterPro" id="IPR050958">
    <property type="entry name" value="Cell_Adh-Cytoskel_Orgn"/>
</dbReference>
<feature type="compositionally biased region" description="Basic and acidic residues" evidence="23">
    <location>
        <begin position="129"/>
        <end position="154"/>
    </location>
</feature>
<keyword evidence="15 21" id="KW-1015">Disulfide bond</keyword>
<dbReference type="SMART" id="SM00409">
    <property type="entry name" value="IG"/>
    <property type="match status" value="13"/>
</dbReference>
<dbReference type="InterPro" id="IPR000742">
    <property type="entry name" value="EGF"/>
</dbReference>
<dbReference type="InterPro" id="IPR003598">
    <property type="entry name" value="Ig_sub2"/>
</dbReference>
<dbReference type="FunFam" id="2.60.40.10:FF:000273">
    <property type="entry name" value="contactin-3 isoform X1"/>
    <property type="match status" value="1"/>
</dbReference>
<feature type="domain" description="Laminin EGF-like" evidence="26">
    <location>
        <begin position="1710"/>
        <end position="1767"/>
    </location>
</feature>
<dbReference type="PRINTS" id="PR00261">
    <property type="entry name" value="LDLRECEPTOR"/>
</dbReference>
<dbReference type="InterPro" id="IPR000034">
    <property type="entry name" value="Laminin_IV"/>
</dbReference>
<dbReference type="SMART" id="SM00192">
    <property type="entry name" value="LDLa"/>
    <property type="match status" value="4"/>
</dbReference>
<dbReference type="SUPFAM" id="SSF57196">
    <property type="entry name" value="EGF/Laminin"/>
    <property type="match status" value="5"/>
</dbReference>
<feature type="compositionally biased region" description="Basic and acidic residues" evidence="23">
    <location>
        <begin position="230"/>
        <end position="242"/>
    </location>
</feature>
<evidence type="ECO:0000256" key="11">
    <source>
        <dbReference type="ARBA" id="ARBA00022889"/>
    </source>
</evidence>
<feature type="disulfide bond" evidence="20">
    <location>
        <begin position="788"/>
        <end position="803"/>
    </location>
</feature>
<organism evidence="30 31">
    <name type="scientific">Branchiostoma belcheri</name>
    <name type="common">Amphioxus</name>
    <dbReference type="NCBI Taxonomy" id="7741"/>
    <lineage>
        <taxon>Eukaryota</taxon>
        <taxon>Metazoa</taxon>
        <taxon>Chordata</taxon>
        <taxon>Cephalochordata</taxon>
        <taxon>Leptocardii</taxon>
        <taxon>Amphioxiformes</taxon>
        <taxon>Branchiostomatidae</taxon>
        <taxon>Branchiostoma</taxon>
    </lineage>
</organism>
<dbReference type="PROSITE" id="PS01248">
    <property type="entry name" value="EGF_LAM_1"/>
    <property type="match status" value="6"/>
</dbReference>
<dbReference type="SMART" id="SM00181">
    <property type="entry name" value="EGF"/>
    <property type="match status" value="7"/>
</dbReference>
<evidence type="ECO:0000313" key="30">
    <source>
        <dbReference type="Proteomes" id="UP000515135"/>
    </source>
</evidence>
<evidence type="ECO:0000259" key="29">
    <source>
        <dbReference type="PROSITE" id="PS51162"/>
    </source>
</evidence>
<dbReference type="GO" id="GO:0005604">
    <property type="term" value="C:basement membrane"/>
    <property type="evidence" value="ECO:0007669"/>
    <property type="project" value="UniProtKB-SubCell"/>
</dbReference>
<feature type="disulfide bond" evidence="20">
    <location>
        <begin position="834"/>
        <end position="849"/>
    </location>
</feature>
<keyword evidence="5" id="KW-0964">Secreted</keyword>
<evidence type="ECO:0000259" key="25">
    <source>
        <dbReference type="PROSITE" id="PS50024"/>
    </source>
</evidence>
<protein>
    <recommendedName>
        <fullName evidence="19">Cell adhesion molecule-related/down-regulated by oncogenes</fullName>
    </recommendedName>
</protein>
<feature type="region of interest" description="Disordered" evidence="23">
    <location>
        <begin position="97"/>
        <end position="154"/>
    </location>
</feature>
<feature type="domain" description="Ig-like" evidence="27">
    <location>
        <begin position="3143"/>
        <end position="3227"/>
    </location>
</feature>
<evidence type="ECO:0000256" key="16">
    <source>
        <dbReference type="ARBA" id="ARBA00023180"/>
    </source>
</evidence>
<keyword evidence="9" id="KW-0677">Repeat</keyword>
<feature type="domain" description="Ig-like" evidence="27">
    <location>
        <begin position="2219"/>
        <end position="2306"/>
    </location>
</feature>
<evidence type="ECO:0000313" key="31">
    <source>
        <dbReference type="RefSeq" id="XP_019637175.1"/>
    </source>
</evidence>
<dbReference type="Pfam" id="PF24973">
    <property type="entry name" value="EGF_LMN_ATRN"/>
    <property type="match status" value="3"/>
</dbReference>
<dbReference type="PROSITE" id="PS50027">
    <property type="entry name" value="EGF_LAM_2"/>
    <property type="match status" value="5"/>
</dbReference>
<feature type="domain" description="Laminin IV type A" evidence="28">
    <location>
        <begin position="1850"/>
        <end position="2028"/>
    </location>
</feature>
<dbReference type="FunFam" id="2.10.25.10:FF:000033">
    <property type="entry name" value="Laminin subunit alpha 2"/>
    <property type="match status" value="3"/>
</dbReference>
<dbReference type="FunFam" id="2.10.25.10:FF:000065">
    <property type="entry name" value="Laminin subunit beta 1"/>
    <property type="match status" value="2"/>
</dbReference>
<dbReference type="Proteomes" id="UP000515135">
    <property type="component" value="Unplaced"/>
</dbReference>
<feature type="domain" description="Laminin EGF-like" evidence="26">
    <location>
        <begin position="2062"/>
        <end position="2111"/>
    </location>
</feature>
<comment type="subcellular location">
    <subcellularLocation>
        <location evidence="2">Cell membrane</location>
    </subcellularLocation>
    <subcellularLocation>
        <location evidence="1">Membrane</location>
        <topology evidence="1">Single-pass membrane protein</topology>
    </subcellularLocation>
    <subcellularLocation>
        <location evidence="3">Secreted</location>
        <location evidence="3">Extracellular space</location>
        <location evidence="3">Extracellular matrix</location>
        <location evidence="3">Basement membrane</location>
    </subcellularLocation>
</comment>